<name>A0A6C0H2V0_9ZZZZ</name>
<dbReference type="AlphaFoldDB" id="A0A6C0H2V0"/>
<protein>
    <submittedName>
        <fullName evidence="1">Uncharacterized protein</fullName>
    </submittedName>
</protein>
<reference evidence="1" key="1">
    <citation type="journal article" date="2020" name="Nature">
        <title>Giant virus diversity and host interactions through global metagenomics.</title>
        <authorList>
            <person name="Schulz F."/>
            <person name="Roux S."/>
            <person name="Paez-Espino D."/>
            <person name="Jungbluth S."/>
            <person name="Walsh D.A."/>
            <person name="Denef V.J."/>
            <person name="McMahon K.D."/>
            <person name="Konstantinidis K.T."/>
            <person name="Eloe-Fadrosh E.A."/>
            <person name="Kyrpides N.C."/>
            <person name="Woyke T."/>
        </authorList>
    </citation>
    <scope>NUCLEOTIDE SEQUENCE</scope>
    <source>
        <strain evidence="1">GVMAG-M-3300023179-62</strain>
    </source>
</reference>
<proteinExistence type="predicted"/>
<sequence length="166" mass="18883">MKLKVQLSLCIAASAVLTIITLIFTTVFAKEKGWFSFGPSSHLSIAGVVIDTREKYSVLVFAIVFNSIIDTLVSEFAQPILGFNIYNPDKKLITDFKSKRELQLLATLYWSFNNLRTIFTNLVSITQLDLALIKWVVLEITGVYTINILLSKKRFIEEIEEEINMI</sequence>
<dbReference type="EMBL" id="MN739859">
    <property type="protein sequence ID" value="QHT74864.1"/>
    <property type="molecule type" value="Genomic_DNA"/>
</dbReference>
<organism evidence="1">
    <name type="scientific">viral metagenome</name>
    <dbReference type="NCBI Taxonomy" id="1070528"/>
    <lineage>
        <taxon>unclassified sequences</taxon>
        <taxon>metagenomes</taxon>
        <taxon>organismal metagenomes</taxon>
    </lineage>
</organism>
<evidence type="ECO:0000313" key="1">
    <source>
        <dbReference type="EMBL" id="QHT74864.1"/>
    </source>
</evidence>
<accession>A0A6C0H2V0</accession>